<feature type="domain" description="HTH cro/C1-type" evidence="8">
    <location>
        <begin position="8"/>
        <end position="48"/>
    </location>
</feature>
<dbReference type="GO" id="GO:0003886">
    <property type="term" value="F:DNA (cytosine-5-)-methyltransferase activity"/>
    <property type="evidence" value="ECO:0007669"/>
    <property type="project" value="UniProtKB-EC"/>
</dbReference>
<evidence type="ECO:0000256" key="1">
    <source>
        <dbReference type="ARBA" id="ARBA00022603"/>
    </source>
</evidence>
<protein>
    <recommendedName>
        <fullName evidence="7">Cytosine-specific methyltransferase</fullName>
        <ecNumber evidence="7">2.1.1.37</ecNumber>
    </recommendedName>
</protein>
<dbReference type="HOGENOM" id="CLU_006958_0_1_11"/>
<dbReference type="OrthoDB" id="9813719at2"/>
<accession>B6GA12</accession>
<dbReference type="Pfam" id="PF00145">
    <property type="entry name" value="DNA_methylase"/>
    <property type="match status" value="1"/>
</dbReference>
<dbReference type="CDD" id="cd00315">
    <property type="entry name" value="Cyt_C5_DNA_methylase"/>
    <property type="match status" value="1"/>
</dbReference>
<dbReference type="Proteomes" id="UP000003560">
    <property type="component" value="Unassembled WGS sequence"/>
</dbReference>
<evidence type="ECO:0000256" key="6">
    <source>
        <dbReference type="RuleBase" id="RU000416"/>
    </source>
</evidence>
<evidence type="ECO:0000256" key="3">
    <source>
        <dbReference type="ARBA" id="ARBA00022691"/>
    </source>
</evidence>
<dbReference type="InterPro" id="IPR050750">
    <property type="entry name" value="C5-MTase"/>
</dbReference>
<dbReference type="STRING" id="445975.COLSTE_00903"/>
<dbReference type="PROSITE" id="PS50943">
    <property type="entry name" value="HTH_CROC1"/>
    <property type="match status" value="1"/>
</dbReference>
<dbReference type="InterPro" id="IPR001387">
    <property type="entry name" value="Cro/C1-type_HTH"/>
</dbReference>
<evidence type="ECO:0000313" key="9">
    <source>
        <dbReference type="EMBL" id="EEA90867.1"/>
    </source>
</evidence>
<comment type="caution">
    <text evidence="9">The sequence shown here is derived from an EMBL/GenBank/DDBJ whole genome shotgun (WGS) entry which is preliminary data.</text>
</comment>
<dbReference type="InterPro" id="IPR029063">
    <property type="entry name" value="SAM-dependent_MTases_sf"/>
</dbReference>
<reference evidence="9 10" key="1">
    <citation type="submission" date="2008-10" db="EMBL/GenBank/DDBJ databases">
        <title>Draft genome sequence of Collinsella stercoris (DSM 13279).</title>
        <authorList>
            <person name="Sudarsanam P."/>
            <person name="Ley R."/>
            <person name="Guruge J."/>
            <person name="Turnbaugh P.J."/>
            <person name="Mahowald M."/>
            <person name="Liep D."/>
            <person name="Gordon J."/>
        </authorList>
    </citation>
    <scope>NUCLEOTIDE SEQUENCE [LARGE SCALE GENOMIC DNA]</scope>
    <source>
        <strain evidence="9 10">DSM 13279</strain>
    </source>
</reference>
<evidence type="ECO:0000256" key="2">
    <source>
        <dbReference type="ARBA" id="ARBA00022679"/>
    </source>
</evidence>
<dbReference type="Gene3D" id="3.90.120.30">
    <property type="match status" value="1"/>
</dbReference>
<dbReference type="InterPro" id="IPR001525">
    <property type="entry name" value="C5_MeTfrase"/>
</dbReference>
<dbReference type="NCBIfam" id="TIGR00675">
    <property type="entry name" value="dcm"/>
    <property type="match status" value="1"/>
</dbReference>
<sequence length="390" mass="43663">MQLSSGEVKAKRQELGLTQKEFAAALGMGSNGERTVRRWEAGETKPTAAESKYISTLGHHAPFEPNEEREPAFTFIDLFAGIGGIRMPFQELGGECVFSCEWDKFAQKTYRMNYGETPAGDIREVAASDIPDFDVLLAGFPCQPFSLAGVSKKRSLGRATGFEDKTQGTLFFEVARILNEKRPKAFLLENVKNLVSHDRGNTFDVIMQVLQDELGYHVHYKVLDSKGWTCQHRERIYIVGFRDDVDFSWDDLDCPQNGQKAAEILETDVDDRYVLSDKLWSYLKAYKAKHEAAGNGFGYGLITPSDTTRTLSARYHKDGSEILVSRGEGLNPRKLTPRECARLQGFPDQFIIPVSDTQAYRQFGNSVTVPVIRSVAKLMMEACQDGLRGA</sequence>
<name>B6GA12_9ACTN</name>
<dbReference type="PANTHER" id="PTHR46098:SF1">
    <property type="entry name" value="TRNA (CYTOSINE(38)-C(5))-METHYLTRANSFERASE"/>
    <property type="match status" value="1"/>
</dbReference>
<proteinExistence type="inferred from homology"/>
<dbReference type="InterPro" id="IPR018117">
    <property type="entry name" value="C5_DNA_meth_AS"/>
</dbReference>
<evidence type="ECO:0000313" key="10">
    <source>
        <dbReference type="Proteomes" id="UP000003560"/>
    </source>
</evidence>
<dbReference type="RefSeq" id="WP_006720565.1">
    <property type="nucleotide sequence ID" value="NZ_CP085935.1"/>
</dbReference>
<dbReference type="eggNOG" id="COG0270">
    <property type="taxonomic scope" value="Bacteria"/>
</dbReference>
<organism evidence="9 10">
    <name type="scientific">Collinsella stercoris DSM 13279</name>
    <dbReference type="NCBI Taxonomy" id="445975"/>
    <lineage>
        <taxon>Bacteria</taxon>
        <taxon>Bacillati</taxon>
        <taxon>Actinomycetota</taxon>
        <taxon>Coriobacteriia</taxon>
        <taxon>Coriobacteriales</taxon>
        <taxon>Coriobacteriaceae</taxon>
        <taxon>Collinsella</taxon>
    </lineage>
</organism>
<dbReference type="InterPro" id="IPR031303">
    <property type="entry name" value="C5_meth_CS"/>
</dbReference>
<evidence type="ECO:0000256" key="4">
    <source>
        <dbReference type="ARBA" id="ARBA00022747"/>
    </source>
</evidence>
<dbReference type="EMBL" id="ABXJ01000055">
    <property type="protein sequence ID" value="EEA90867.1"/>
    <property type="molecule type" value="Genomic_DNA"/>
</dbReference>
<keyword evidence="10" id="KW-1185">Reference proteome</keyword>
<dbReference type="PANTHER" id="PTHR46098">
    <property type="entry name" value="TRNA (CYTOSINE(38)-C(5))-METHYLTRANSFERASE"/>
    <property type="match status" value="1"/>
</dbReference>
<dbReference type="SMART" id="SM00530">
    <property type="entry name" value="HTH_XRE"/>
    <property type="match status" value="1"/>
</dbReference>
<dbReference type="PRINTS" id="PR00105">
    <property type="entry name" value="C5METTRFRASE"/>
</dbReference>
<dbReference type="InterPro" id="IPR010982">
    <property type="entry name" value="Lambda_DNA-bd_dom_sf"/>
</dbReference>
<evidence type="ECO:0000256" key="5">
    <source>
        <dbReference type="PROSITE-ProRule" id="PRU01016"/>
    </source>
</evidence>
<evidence type="ECO:0000259" key="8">
    <source>
        <dbReference type="PROSITE" id="PS50943"/>
    </source>
</evidence>
<dbReference type="GeneID" id="98002117"/>
<gene>
    <name evidence="9" type="primary">dcm</name>
    <name evidence="9" type="ORF">COLSTE_00903</name>
</gene>
<dbReference type="PROSITE" id="PS00095">
    <property type="entry name" value="C5_MTASE_2"/>
    <property type="match status" value="1"/>
</dbReference>
<feature type="active site" evidence="5">
    <location>
        <position position="142"/>
    </location>
</feature>
<dbReference type="EC" id="2.1.1.37" evidence="7"/>
<dbReference type="Pfam" id="PF01381">
    <property type="entry name" value="HTH_3"/>
    <property type="match status" value="1"/>
</dbReference>
<comment type="similarity">
    <text evidence="5 6">Belongs to the class I-like SAM-binding methyltransferase superfamily. C5-methyltransferase family.</text>
</comment>
<dbReference type="SUPFAM" id="SSF53335">
    <property type="entry name" value="S-adenosyl-L-methionine-dependent methyltransferases"/>
    <property type="match status" value="1"/>
</dbReference>
<dbReference type="Gene3D" id="3.40.50.150">
    <property type="entry name" value="Vaccinia Virus protein VP39"/>
    <property type="match status" value="1"/>
</dbReference>
<dbReference type="GO" id="GO:0009307">
    <property type="term" value="P:DNA restriction-modification system"/>
    <property type="evidence" value="ECO:0007669"/>
    <property type="project" value="UniProtKB-KW"/>
</dbReference>
<dbReference type="Gene3D" id="1.10.260.40">
    <property type="entry name" value="lambda repressor-like DNA-binding domains"/>
    <property type="match status" value="1"/>
</dbReference>
<keyword evidence="4" id="KW-0680">Restriction system</keyword>
<keyword evidence="2 5" id="KW-0808">Transferase</keyword>
<evidence type="ECO:0000256" key="7">
    <source>
        <dbReference type="RuleBase" id="RU000417"/>
    </source>
</evidence>
<comment type="catalytic activity">
    <reaction evidence="7">
        <text>a 2'-deoxycytidine in DNA + S-adenosyl-L-methionine = a 5-methyl-2'-deoxycytidine in DNA + S-adenosyl-L-homocysteine + H(+)</text>
        <dbReference type="Rhea" id="RHEA:13681"/>
        <dbReference type="Rhea" id="RHEA-COMP:11369"/>
        <dbReference type="Rhea" id="RHEA-COMP:11370"/>
        <dbReference type="ChEBI" id="CHEBI:15378"/>
        <dbReference type="ChEBI" id="CHEBI:57856"/>
        <dbReference type="ChEBI" id="CHEBI:59789"/>
        <dbReference type="ChEBI" id="CHEBI:85452"/>
        <dbReference type="ChEBI" id="CHEBI:85454"/>
        <dbReference type="EC" id="2.1.1.37"/>
    </reaction>
</comment>
<dbReference type="PROSITE" id="PS51679">
    <property type="entry name" value="SAM_MT_C5"/>
    <property type="match status" value="1"/>
</dbReference>
<dbReference type="GO" id="GO:0032259">
    <property type="term" value="P:methylation"/>
    <property type="evidence" value="ECO:0007669"/>
    <property type="project" value="UniProtKB-KW"/>
</dbReference>
<dbReference type="GO" id="GO:0003677">
    <property type="term" value="F:DNA binding"/>
    <property type="evidence" value="ECO:0007669"/>
    <property type="project" value="InterPro"/>
</dbReference>
<dbReference type="SUPFAM" id="SSF47413">
    <property type="entry name" value="lambda repressor-like DNA-binding domains"/>
    <property type="match status" value="1"/>
</dbReference>
<keyword evidence="3 5" id="KW-0949">S-adenosyl-L-methionine</keyword>
<keyword evidence="1 5" id="KW-0489">Methyltransferase</keyword>
<dbReference type="REBASE" id="42651">
    <property type="entry name" value="M.CstDORF903P"/>
</dbReference>
<dbReference type="CDD" id="cd00093">
    <property type="entry name" value="HTH_XRE"/>
    <property type="match status" value="1"/>
</dbReference>
<dbReference type="PROSITE" id="PS00094">
    <property type="entry name" value="C5_MTASE_1"/>
    <property type="match status" value="1"/>
</dbReference>
<reference evidence="9 10" key="2">
    <citation type="submission" date="2008-10" db="EMBL/GenBank/DDBJ databases">
        <authorList>
            <person name="Fulton L."/>
            <person name="Clifton S."/>
            <person name="Fulton B."/>
            <person name="Xu J."/>
            <person name="Minx P."/>
            <person name="Pepin K.H."/>
            <person name="Johnson M."/>
            <person name="Thiruvilangam P."/>
            <person name="Bhonagiri V."/>
            <person name="Nash W.E."/>
            <person name="Mardis E.R."/>
            <person name="Wilson R.K."/>
        </authorList>
    </citation>
    <scope>NUCLEOTIDE SEQUENCE [LARGE SCALE GENOMIC DNA]</scope>
    <source>
        <strain evidence="9 10">DSM 13279</strain>
    </source>
</reference>
<dbReference type="AlphaFoldDB" id="B6GA12"/>